<dbReference type="AlphaFoldDB" id="A0A6N8F8J4"/>
<reference evidence="2 3" key="1">
    <citation type="submission" date="2019-11" db="EMBL/GenBank/DDBJ databases">
        <title>P. haliotis isolates from Z. marina roots.</title>
        <authorList>
            <person name="Cohen M."/>
            <person name="Jospin G."/>
            <person name="Eisen J.A."/>
            <person name="Coil D.A."/>
        </authorList>
    </citation>
    <scope>NUCLEOTIDE SEQUENCE [LARGE SCALE GENOMIC DNA]</scope>
    <source>
        <strain evidence="2 3">UCD-MCMsp1aY</strain>
    </source>
</reference>
<feature type="region of interest" description="Disordered" evidence="1">
    <location>
        <begin position="1"/>
        <end position="24"/>
    </location>
</feature>
<dbReference type="RefSeq" id="WP_155694743.1">
    <property type="nucleotide sequence ID" value="NZ_WOCD01000002.1"/>
</dbReference>
<comment type="caution">
    <text evidence="2">The sequence shown here is derived from an EMBL/GenBank/DDBJ whole genome shotgun (WGS) entry which is preliminary data.</text>
</comment>
<feature type="compositionally biased region" description="Basic and acidic residues" evidence="1">
    <location>
        <begin position="15"/>
        <end position="24"/>
    </location>
</feature>
<protein>
    <submittedName>
        <fullName evidence="2">Uncharacterized protein</fullName>
    </submittedName>
</protein>
<name>A0A6N8F8J4_9GAMM</name>
<dbReference type="Proteomes" id="UP000439994">
    <property type="component" value="Unassembled WGS sequence"/>
</dbReference>
<organism evidence="2 3">
    <name type="scientific">Psychrosphaera haliotis</name>
    <dbReference type="NCBI Taxonomy" id="555083"/>
    <lineage>
        <taxon>Bacteria</taxon>
        <taxon>Pseudomonadati</taxon>
        <taxon>Pseudomonadota</taxon>
        <taxon>Gammaproteobacteria</taxon>
        <taxon>Alteromonadales</taxon>
        <taxon>Pseudoalteromonadaceae</taxon>
        <taxon>Psychrosphaera</taxon>
    </lineage>
</organism>
<sequence length="79" mass="9194">MPLTNAEKQKRYRDKKAQDGKKEARGYLTEQAQECLEDIRHQTGWDDSTILSNALRLTYAAQKCGQVKILNNWLLKNEK</sequence>
<dbReference type="OrthoDB" id="6387717at2"/>
<accession>A0A6N8F8J4</accession>
<proteinExistence type="predicted"/>
<evidence type="ECO:0000313" key="2">
    <source>
        <dbReference type="EMBL" id="MUH71719.1"/>
    </source>
</evidence>
<evidence type="ECO:0000313" key="3">
    <source>
        <dbReference type="Proteomes" id="UP000439994"/>
    </source>
</evidence>
<gene>
    <name evidence="2" type="ORF">GNP35_03995</name>
</gene>
<evidence type="ECO:0000256" key="1">
    <source>
        <dbReference type="SAM" id="MobiDB-lite"/>
    </source>
</evidence>
<dbReference type="EMBL" id="WOCD01000002">
    <property type="protein sequence ID" value="MUH71719.1"/>
    <property type="molecule type" value="Genomic_DNA"/>
</dbReference>
<keyword evidence="3" id="KW-1185">Reference proteome</keyword>